<dbReference type="EMBL" id="JAPDRQ010000008">
    <property type="protein sequence ID" value="KAJ9663562.1"/>
    <property type="molecule type" value="Genomic_DNA"/>
</dbReference>
<evidence type="ECO:0000313" key="1">
    <source>
        <dbReference type="EMBL" id="KAJ9663562.1"/>
    </source>
</evidence>
<name>A0ACC3AJ02_9EURO</name>
<evidence type="ECO:0000313" key="2">
    <source>
        <dbReference type="Proteomes" id="UP001172386"/>
    </source>
</evidence>
<reference evidence="1" key="1">
    <citation type="submission" date="2022-10" db="EMBL/GenBank/DDBJ databases">
        <title>Culturing micro-colonial fungi from biological soil crusts in the Mojave desert and describing Neophaeococcomyces mojavensis, and introducing the new genera and species Taxawa tesnikishii.</title>
        <authorList>
            <person name="Kurbessoian T."/>
            <person name="Stajich J.E."/>
        </authorList>
    </citation>
    <scope>NUCLEOTIDE SEQUENCE</scope>
    <source>
        <strain evidence="1">JES_112</strain>
    </source>
</reference>
<protein>
    <submittedName>
        <fullName evidence="1">Uncharacterized protein</fullName>
    </submittedName>
</protein>
<dbReference type="Proteomes" id="UP001172386">
    <property type="component" value="Unassembled WGS sequence"/>
</dbReference>
<sequence>MADKNAWVIIVGAGPAGLLLALMLGKKGVPVQVVEKADNIDTRPRATHYAAPAVRTLHRAGVLEDARKRGFTPNKISWRKLDLTYLGGISQKVFPEDDKELMVCLPLDRLGKLILEYLEPLSNVQIKYNHEVINIGQDDCSAWVDVHSPAGKQTLRARYVVGCDGASSKVRSCLFGDSFPGFTWEEQIVATNTYFHFDKYGFDDANFILHPQHWYMAARISKYGLWRVTYGEEKGLTNEELIARQPSKFEKFLPGNPKPEEGQYQVESISPYRVHQRLAERMRVGRILLAADAAHLCNPFGGMGLTGGIADIDGLYDCLIGIYEQKTDGSILDKYDEVRRAVYNDIINPVSSANIRRLFALDPDTASDTDEFLKACRRAETDPDFSREFQRGINAIVHDFTQYYQLPGSASQQPEVGTPSKLDRVKVEEVAGGITD</sequence>
<proteinExistence type="predicted"/>
<accession>A0ACC3AJ02</accession>
<comment type="caution">
    <text evidence="1">The sequence shown here is derived from an EMBL/GenBank/DDBJ whole genome shotgun (WGS) entry which is preliminary data.</text>
</comment>
<organism evidence="1 2">
    <name type="scientific">Neophaeococcomyces mojaviensis</name>
    <dbReference type="NCBI Taxonomy" id="3383035"/>
    <lineage>
        <taxon>Eukaryota</taxon>
        <taxon>Fungi</taxon>
        <taxon>Dikarya</taxon>
        <taxon>Ascomycota</taxon>
        <taxon>Pezizomycotina</taxon>
        <taxon>Eurotiomycetes</taxon>
        <taxon>Chaetothyriomycetidae</taxon>
        <taxon>Chaetothyriales</taxon>
        <taxon>Chaetothyriales incertae sedis</taxon>
        <taxon>Neophaeococcomyces</taxon>
    </lineage>
</organism>
<gene>
    <name evidence="1" type="ORF">H2198_000828</name>
</gene>
<keyword evidence="2" id="KW-1185">Reference proteome</keyword>